<sequence length="86" mass="9223">MRLKSEGADIISTSTRLYASILTISFCLTTTDPGTAESVYGKPFHLDARSTISVPTFYLGVKICRSANGSIGVGIRLTGAFFVIKM</sequence>
<comment type="caution">
    <text evidence="1">The sequence shown here is derived from an EMBL/GenBank/DDBJ whole genome shotgun (WGS) entry which is preliminary data.</text>
</comment>
<evidence type="ECO:0000313" key="1">
    <source>
        <dbReference type="EMBL" id="MDN6900902.1"/>
    </source>
</evidence>
<gene>
    <name evidence="1" type="ORF">EVC35_07885</name>
</gene>
<dbReference type="AlphaFoldDB" id="A0AAJ1RAS7"/>
<proteinExistence type="predicted"/>
<evidence type="ECO:0000313" key="2">
    <source>
        <dbReference type="Proteomes" id="UP001167919"/>
    </source>
</evidence>
<organism evidence="1 2">
    <name type="scientific">Oenococcus sicerae</name>
    <dbReference type="NCBI Taxonomy" id="2203724"/>
    <lineage>
        <taxon>Bacteria</taxon>
        <taxon>Bacillati</taxon>
        <taxon>Bacillota</taxon>
        <taxon>Bacilli</taxon>
        <taxon>Lactobacillales</taxon>
        <taxon>Lactobacillaceae</taxon>
        <taxon>Oenococcus</taxon>
    </lineage>
</organism>
<dbReference type="Proteomes" id="UP001167919">
    <property type="component" value="Unassembled WGS sequence"/>
</dbReference>
<accession>A0AAJ1RAS7</accession>
<reference evidence="1" key="1">
    <citation type="submission" date="2019-01" db="EMBL/GenBank/DDBJ databases">
        <title>Oenococcus sicerae UCMA17102.</title>
        <authorList>
            <person name="Cousin F.J."/>
            <person name="Le Guellec R."/>
            <person name="Cretenet M."/>
        </authorList>
    </citation>
    <scope>NUCLEOTIDE SEQUENCE</scope>
    <source>
        <strain evidence="1">UCMA17102</strain>
    </source>
</reference>
<name>A0AAJ1RAS7_9LACO</name>
<dbReference type="EMBL" id="SDWY01000004">
    <property type="protein sequence ID" value="MDN6900902.1"/>
    <property type="molecule type" value="Genomic_DNA"/>
</dbReference>
<protein>
    <submittedName>
        <fullName evidence="1">Uncharacterized protein</fullName>
    </submittedName>
</protein>